<keyword evidence="10" id="KW-0175">Coiled coil</keyword>
<evidence type="ECO:0000256" key="9">
    <source>
        <dbReference type="PIRNR" id="PIRNR003128"/>
    </source>
</evidence>
<dbReference type="SUPFAM" id="SSF52540">
    <property type="entry name" value="P-loop containing nucleoside triphosphate hydrolases"/>
    <property type="match status" value="1"/>
</dbReference>
<evidence type="ECO:0000256" key="4">
    <source>
        <dbReference type="ARBA" id="ARBA00022741"/>
    </source>
</evidence>
<dbReference type="GO" id="GO:0043590">
    <property type="term" value="C:bacterial nucleoid"/>
    <property type="evidence" value="ECO:0007669"/>
    <property type="project" value="TreeGrafter"/>
</dbReference>
<dbReference type="PANTHER" id="PTHR11059">
    <property type="entry name" value="DNA REPAIR PROTEIN RECN"/>
    <property type="match status" value="1"/>
</dbReference>
<proteinExistence type="inferred from homology"/>
<dbReference type="GO" id="GO:0005524">
    <property type="term" value="F:ATP binding"/>
    <property type="evidence" value="ECO:0007669"/>
    <property type="project" value="UniProtKB-KW"/>
</dbReference>
<sequence>MLEDLTIKDFALIDSDYLEFTKGFTVLSGETGAGKSILIGALSFLLGGKADVQQIRAGKKEASVSGTFLIPSGLPVRTEYTDEDEPRNALEWLSFHGIEIENDRVLLRRIIRDTGKNGAWINDTPVTRGDLAQFSAFLVDIHGQHEHQSLMKVAEHRKYLDARAGITAEVEAFTQKYAELVQKRKQLAQYNMSDSERLRKLDMMTFAVQEITEAKLKPHEDADLEDEQARLASYEKIYSDVDSINQLLSDDENGVIGLLKKIRRDSNHVTDLDKSLATLDDRVESAFYELSDIAQEFSSYQNALVYDPSRLAVVEERLSLIYNLKKKYAESVNSSLSQVFAYLEQAQKFIEENADGNSRREALMAEIKVLEKEVLEDAEKLSKARKAAASTMNEEVDQILAKLGMKGTTFAVQINQKAGSDVEQLCGPYGKDDIEFMISANPGNPPLPLAKIASGGELSRVMLALKTIFARTDSVETLVFDEIDTGIGGEVAVAVGAHMKNLSKNRQIFCITHLASIAVYADNQIKIEKSVSGEITSSNVYPVEGEARVAEIARMLSGDSDTSQSLEHARSLLAKYSGGN</sequence>
<evidence type="ECO:0000256" key="5">
    <source>
        <dbReference type="ARBA" id="ARBA00022763"/>
    </source>
</evidence>
<comment type="similarity">
    <text evidence="2 9">Belongs to the RecN family.</text>
</comment>
<dbReference type="PANTHER" id="PTHR11059:SF0">
    <property type="entry name" value="DNA REPAIR PROTEIN RECN"/>
    <property type="match status" value="1"/>
</dbReference>
<dbReference type="Pfam" id="PF02463">
    <property type="entry name" value="SMC_N"/>
    <property type="match status" value="1"/>
</dbReference>
<organism evidence="12 13">
    <name type="scientific">Treponema bryantii</name>
    <dbReference type="NCBI Taxonomy" id="163"/>
    <lineage>
        <taxon>Bacteria</taxon>
        <taxon>Pseudomonadati</taxon>
        <taxon>Spirochaetota</taxon>
        <taxon>Spirochaetia</taxon>
        <taxon>Spirochaetales</taxon>
        <taxon>Treponemataceae</taxon>
        <taxon>Treponema</taxon>
    </lineage>
</organism>
<protein>
    <recommendedName>
        <fullName evidence="3 9">DNA repair protein RecN</fullName>
    </recommendedName>
    <alternativeName>
        <fullName evidence="8 9">Recombination protein N</fullName>
    </alternativeName>
</protein>
<dbReference type="CDD" id="cd03241">
    <property type="entry name" value="ABC_RecN"/>
    <property type="match status" value="2"/>
</dbReference>
<keyword evidence="4" id="KW-0547">Nucleotide-binding</keyword>
<dbReference type="InterPro" id="IPR027417">
    <property type="entry name" value="P-loop_NTPase"/>
</dbReference>
<dbReference type="RefSeq" id="WP_074931199.1">
    <property type="nucleotide sequence ID" value="NZ_FORI01000004.1"/>
</dbReference>
<evidence type="ECO:0000256" key="6">
    <source>
        <dbReference type="ARBA" id="ARBA00022840"/>
    </source>
</evidence>
<feature type="domain" description="RecF/RecN/SMC N-terminal" evidence="11">
    <location>
        <begin position="2"/>
        <end position="532"/>
    </location>
</feature>
<dbReference type="GO" id="GO:0006310">
    <property type="term" value="P:DNA recombination"/>
    <property type="evidence" value="ECO:0007669"/>
    <property type="project" value="InterPro"/>
</dbReference>
<evidence type="ECO:0000313" key="12">
    <source>
        <dbReference type="EMBL" id="SFI67723.1"/>
    </source>
</evidence>
<evidence type="ECO:0000256" key="7">
    <source>
        <dbReference type="ARBA" id="ARBA00023204"/>
    </source>
</evidence>
<evidence type="ECO:0000256" key="1">
    <source>
        <dbReference type="ARBA" id="ARBA00003618"/>
    </source>
</evidence>
<dbReference type="NCBIfam" id="TIGR00634">
    <property type="entry name" value="recN"/>
    <property type="match status" value="1"/>
</dbReference>
<evidence type="ECO:0000256" key="2">
    <source>
        <dbReference type="ARBA" id="ARBA00009441"/>
    </source>
</evidence>
<dbReference type="EMBL" id="FORI01000004">
    <property type="protein sequence ID" value="SFI67723.1"/>
    <property type="molecule type" value="Genomic_DNA"/>
</dbReference>
<reference evidence="13" key="1">
    <citation type="submission" date="2016-10" db="EMBL/GenBank/DDBJ databases">
        <authorList>
            <person name="Varghese N."/>
            <person name="Submissions S."/>
        </authorList>
    </citation>
    <scope>NUCLEOTIDE SEQUENCE [LARGE SCALE GENOMIC DNA]</scope>
    <source>
        <strain evidence="13">XBD1002</strain>
    </source>
</reference>
<dbReference type="InterPro" id="IPR003395">
    <property type="entry name" value="RecF/RecN/SMC_N"/>
</dbReference>
<keyword evidence="13" id="KW-1185">Reference proteome</keyword>
<evidence type="ECO:0000259" key="11">
    <source>
        <dbReference type="Pfam" id="PF02463"/>
    </source>
</evidence>
<dbReference type="Proteomes" id="UP000182737">
    <property type="component" value="Unassembled WGS sequence"/>
</dbReference>
<dbReference type="AlphaFoldDB" id="A0A1I3K5D4"/>
<comment type="function">
    <text evidence="1 9">May be involved in recombinational repair of damaged DNA.</text>
</comment>
<feature type="coiled-coil region" evidence="10">
    <location>
        <begin position="353"/>
        <end position="387"/>
    </location>
</feature>
<dbReference type="InterPro" id="IPR004604">
    <property type="entry name" value="DNA_recomb/repair_RecN"/>
</dbReference>
<gene>
    <name evidence="12" type="ORF">SAMN04487775_10484</name>
</gene>
<dbReference type="OrthoDB" id="9806954at2"/>
<evidence type="ECO:0000256" key="3">
    <source>
        <dbReference type="ARBA" id="ARBA00021315"/>
    </source>
</evidence>
<evidence type="ECO:0000256" key="10">
    <source>
        <dbReference type="SAM" id="Coils"/>
    </source>
</evidence>
<keyword evidence="6" id="KW-0067">ATP-binding</keyword>
<evidence type="ECO:0000313" key="13">
    <source>
        <dbReference type="Proteomes" id="UP000182737"/>
    </source>
</evidence>
<keyword evidence="5 9" id="KW-0227">DNA damage</keyword>
<dbReference type="GO" id="GO:0006281">
    <property type="term" value="P:DNA repair"/>
    <property type="evidence" value="ECO:0007669"/>
    <property type="project" value="UniProtKB-KW"/>
</dbReference>
<dbReference type="GO" id="GO:0009432">
    <property type="term" value="P:SOS response"/>
    <property type="evidence" value="ECO:0007669"/>
    <property type="project" value="TreeGrafter"/>
</dbReference>
<evidence type="ECO:0000256" key="8">
    <source>
        <dbReference type="ARBA" id="ARBA00033408"/>
    </source>
</evidence>
<dbReference type="Gene3D" id="3.40.50.300">
    <property type="entry name" value="P-loop containing nucleotide triphosphate hydrolases"/>
    <property type="match status" value="2"/>
</dbReference>
<dbReference type="PIRSF" id="PIRSF003128">
    <property type="entry name" value="RecN"/>
    <property type="match status" value="1"/>
</dbReference>
<keyword evidence="7 9" id="KW-0234">DNA repair</keyword>
<name>A0A1I3K5D4_9SPIR</name>
<accession>A0A1I3K5D4</accession>